<dbReference type="STRING" id="1123402.SAMN02583745_00731"/>
<sequence>MNNLIMPSHINANTSKHFEIHEQFTDPPIGKLNTDLIDKIMNGHEIMPFGRQALTINFSGSYSYNIDVLKTLNIICKKYKDRIRIAFHTHHSEKGFNARYLDYLPDARLIRISVDDLHTPEALSSLKNINSLELLISNGLPENILELANLHKLTSLSIGQLKKKGVDLAPLSEYRNLNQLSIHNKANGLHHLKHHKTLADVWLYGLSHKTELTPLNELPALKKLKIWFGSRENLTELNHQALTSLDICHIKGLKGLDLTCFAQLLELSVEQQAKVTSLNLAPASQLTTVRVKQCKLLNQLIGFDSLKKLRTLSLDRLPEFDFNNLISNDIPPSLENFIGIEPTGRRSEDKAILKKLVEIGISINKHTRQN</sequence>
<proteinExistence type="predicted"/>
<dbReference type="SUPFAM" id="SSF52058">
    <property type="entry name" value="L domain-like"/>
    <property type="match status" value="1"/>
</dbReference>
<dbReference type="AlphaFoldDB" id="A0A1H9ZYG3"/>
<evidence type="ECO:0008006" key="3">
    <source>
        <dbReference type="Google" id="ProtNLM"/>
    </source>
</evidence>
<accession>A0A1H9ZYG3</accession>
<dbReference type="OrthoDB" id="7007323at2"/>
<reference evidence="2" key="1">
    <citation type="submission" date="2016-10" db="EMBL/GenBank/DDBJ databases">
        <authorList>
            <person name="Varghese N."/>
            <person name="Submissions S."/>
        </authorList>
    </citation>
    <scope>NUCLEOTIDE SEQUENCE [LARGE SCALE GENOMIC DNA]</scope>
    <source>
        <strain evidence="2">DSM 18579</strain>
    </source>
</reference>
<protein>
    <recommendedName>
        <fullName evidence="3">Internalin A</fullName>
    </recommendedName>
</protein>
<organism evidence="1 2">
    <name type="scientific">Thorsellia anophelis DSM 18579</name>
    <dbReference type="NCBI Taxonomy" id="1123402"/>
    <lineage>
        <taxon>Bacteria</taxon>
        <taxon>Pseudomonadati</taxon>
        <taxon>Pseudomonadota</taxon>
        <taxon>Gammaproteobacteria</taxon>
        <taxon>Enterobacterales</taxon>
        <taxon>Thorselliaceae</taxon>
        <taxon>Thorsellia</taxon>
    </lineage>
</organism>
<dbReference type="Proteomes" id="UP000242642">
    <property type="component" value="Unassembled WGS sequence"/>
</dbReference>
<dbReference type="EMBL" id="FOHV01000004">
    <property type="protein sequence ID" value="SES85930.1"/>
    <property type="molecule type" value="Genomic_DNA"/>
</dbReference>
<gene>
    <name evidence="1" type="ORF">SAMN02583745_00731</name>
</gene>
<dbReference type="RefSeq" id="WP_093317884.1">
    <property type="nucleotide sequence ID" value="NZ_FOHV01000004.1"/>
</dbReference>
<dbReference type="InterPro" id="IPR032675">
    <property type="entry name" value="LRR_dom_sf"/>
</dbReference>
<dbReference type="Gene3D" id="3.80.10.10">
    <property type="entry name" value="Ribonuclease Inhibitor"/>
    <property type="match status" value="1"/>
</dbReference>
<name>A0A1H9ZYG3_9GAMM</name>
<evidence type="ECO:0000313" key="2">
    <source>
        <dbReference type="Proteomes" id="UP000242642"/>
    </source>
</evidence>
<evidence type="ECO:0000313" key="1">
    <source>
        <dbReference type="EMBL" id="SES85930.1"/>
    </source>
</evidence>
<keyword evidence="2" id="KW-1185">Reference proteome</keyword>